<name>A0A6M3J9U9_9ZZZZ</name>
<reference evidence="1" key="1">
    <citation type="submission" date="2020-03" db="EMBL/GenBank/DDBJ databases">
        <title>The deep terrestrial virosphere.</title>
        <authorList>
            <person name="Holmfeldt K."/>
            <person name="Nilsson E."/>
            <person name="Simone D."/>
            <person name="Lopez-Fernandez M."/>
            <person name="Wu X."/>
            <person name="de Brujin I."/>
            <person name="Lundin D."/>
            <person name="Andersson A."/>
            <person name="Bertilsson S."/>
            <person name="Dopson M."/>
        </authorList>
    </citation>
    <scope>NUCLEOTIDE SEQUENCE</scope>
    <source>
        <strain evidence="2">MM415A00476</strain>
        <strain evidence="1">MM415B00342</strain>
    </source>
</reference>
<accession>A0A6M3J9U9</accession>
<dbReference type="EMBL" id="MT142473">
    <property type="protein sequence ID" value="QJA81894.1"/>
    <property type="molecule type" value="Genomic_DNA"/>
</dbReference>
<proteinExistence type="predicted"/>
<sequence>MTDYIITIKDRFSNKIIVMPATEEDLKGDPLAPLRPRFKISEIEQYDRIKEA</sequence>
<evidence type="ECO:0000313" key="2">
    <source>
        <dbReference type="EMBL" id="QJA81894.1"/>
    </source>
</evidence>
<organism evidence="1">
    <name type="scientific">viral metagenome</name>
    <dbReference type="NCBI Taxonomy" id="1070528"/>
    <lineage>
        <taxon>unclassified sequences</taxon>
        <taxon>metagenomes</taxon>
        <taxon>organismal metagenomes</taxon>
    </lineage>
</organism>
<evidence type="ECO:0000313" key="1">
    <source>
        <dbReference type="EMBL" id="QJA66573.1"/>
    </source>
</evidence>
<dbReference type="EMBL" id="MT141557">
    <property type="protein sequence ID" value="QJA66573.1"/>
    <property type="molecule type" value="Genomic_DNA"/>
</dbReference>
<dbReference type="AlphaFoldDB" id="A0A6M3J9U9"/>
<protein>
    <submittedName>
        <fullName evidence="1">Uncharacterized protein</fullName>
    </submittedName>
</protein>
<gene>
    <name evidence="2" type="ORF">MM415A00476_0026</name>
    <name evidence="1" type="ORF">MM415B00342_0035</name>
</gene>